<dbReference type="RefSeq" id="WP_123804367.1">
    <property type="nucleotide sequence ID" value="NZ_RPFL01000020.1"/>
</dbReference>
<comment type="caution">
    <text evidence="1">The sequence shown here is derived from an EMBL/GenBank/DDBJ whole genome shotgun (WGS) entry which is preliminary data.</text>
</comment>
<dbReference type="AlphaFoldDB" id="A0A3N4MWQ2"/>
<accession>A0A3N4MWQ2</accession>
<dbReference type="Proteomes" id="UP000272412">
    <property type="component" value="Unassembled WGS sequence"/>
</dbReference>
<dbReference type="Pfam" id="PF05069">
    <property type="entry name" value="Phage_tail_S"/>
    <property type="match status" value="1"/>
</dbReference>
<proteinExistence type="predicted"/>
<organism evidence="1 2">
    <name type="scientific">Neisseria weixii</name>
    <dbReference type="NCBI Taxonomy" id="1853276"/>
    <lineage>
        <taxon>Bacteria</taxon>
        <taxon>Pseudomonadati</taxon>
        <taxon>Pseudomonadota</taxon>
        <taxon>Betaproteobacteria</taxon>
        <taxon>Neisseriales</taxon>
        <taxon>Neisseriaceae</taxon>
        <taxon>Neisseria</taxon>
    </lineage>
</organism>
<dbReference type="EMBL" id="RPFL01000020">
    <property type="protein sequence ID" value="RPD86217.1"/>
    <property type="molecule type" value="Genomic_DNA"/>
</dbReference>
<evidence type="ECO:0000313" key="2">
    <source>
        <dbReference type="Proteomes" id="UP000272412"/>
    </source>
</evidence>
<protein>
    <submittedName>
        <fullName evidence="1">Phage virion morphogenesis protein</fullName>
    </submittedName>
</protein>
<keyword evidence="2" id="KW-1185">Reference proteome</keyword>
<dbReference type="NCBIfam" id="TIGR01635">
    <property type="entry name" value="tail_comp_S"/>
    <property type="match status" value="1"/>
</dbReference>
<name>A0A3N4MWQ2_9NEIS</name>
<gene>
    <name evidence="1" type="ORF">EGK74_08215</name>
</gene>
<reference evidence="1 2" key="1">
    <citation type="submission" date="2018-11" db="EMBL/GenBank/DDBJ databases">
        <title>Neisseria weixii sp. nov. isolated from the rectal contents of plateau pika (Ochotona cruzoniae).</title>
        <authorList>
            <person name="Zhang G."/>
        </authorList>
    </citation>
    <scope>NUCLEOTIDE SEQUENCE [LARGE SCALE GENOMIC DNA]</scope>
    <source>
        <strain evidence="1 2">10009</strain>
    </source>
</reference>
<dbReference type="InterPro" id="IPR006522">
    <property type="entry name" value="Phage_virion_morphogenesis"/>
</dbReference>
<dbReference type="OrthoDB" id="2081253at2"/>
<sequence>MQIVIHHNLDEISGRLNRLAGTLGGGLTKPMRAIGGVVESSARRRIAETKTAPGGKRWADLAPQTVKAKKGKGGILVAHGNLLGSITHQAAEDSVIVGSVMGYAVHLQQGTRHMPARPFLGLSGQDYQDIDDLLADWLEGLIHA</sequence>
<evidence type="ECO:0000313" key="1">
    <source>
        <dbReference type="EMBL" id="RPD86217.1"/>
    </source>
</evidence>